<evidence type="ECO:0000256" key="10">
    <source>
        <dbReference type="SAM" id="MobiDB-lite"/>
    </source>
</evidence>
<organism evidence="11 12">
    <name type="scientific">Cytospora schulzeri</name>
    <dbReference type="NCBI Taxonomy" id="448051"/>
    <lineage>
        <taxon>Eukaryota</taxon>
        <taxon>Fungi</taxon>
        <taxon>Dikarya</taxon>
        <taxon>Ascomycota</taxon>
        <taxon>Pezizomycotina</taxon>
        <taxon>Sordariomycetes</taxon>
        <taxon>Sordariomycetidae</taxon>
        <taxon>Diaporthales</taxon>
        <taxon>Cytosporaceae</taxon>
        <taxon>Cytospora</taxon>
    </lineage>
</organism>
<evidence type="ECO:0000256" key="7">
    <source>
        <dbReference type="ARBA" id="ARBA00023242"/>
    </source>
</evidence>
<feature type="repeat" description="TPR" evidence="9">
    <location>
        <begin position="291"/>
        <end position="324"/>
    </location>
</feature>
<comment type="caution">
    <text evidence="11">The sequence shown here is derived from an EMBL/GenBank/DDBJ whole genome shotgun (WGS) entry which is preliminary data.</text>
</comment>
<dbReference type="GO" id="GO:0005634">
    <property type="term" value="C:nucleus"/>
    <property type="evidence" value="ECO:0007669"/>
    <property type="project" value="UniProtKB-SubCell"/>
</dbReference>
<comment type="similarity">
    <text evidence="8">Belongs to the CYC8/SSN6 family.</text>
</comment>
<feature type="compositionally biased region" description="Basic and acidic residues" evidence="10">
    <location>
        <begin position="659"/>
        <end position="669"/>
    </location>
</feature>
<feature type="repeat" description="TPR" evidence="9">
    <location>
        <begin position="75"/>
        <end position="108"/>
    </location>
</feature>
<feature type="compositionally biased region" description="Low complexity" evidence="10">
    <location>
        <begin position="546"/>
        <end position="566"/>
    </location>
</feature>
<feature type="compositionally biased region" description="Pro residues" evidence="10">
    <location>
        <begin position="645"/>
        <end position="658"/>
    </location>
</feature>
<feature type="compositionally biased region" description="Acidic residues" evidence="10">
    <location>
        <begin position="670"/>
        <end position="679"/>
    </location>
</feature>
<keyword evidence="3" id="KW-0677">Repeat</keyword>
<dbReference type="FunFam" id="1.25.40.10:FF:000078">
    <property type="entry name" value="Transcriptional corepressor Cyc8"/>
    <property type="match status" value="1"/>
</dbReference>
<evidence type="ECO:0000313" key="11">
    <source>
        <dbReference type="EMBL" id="ROW06589.1"/>
    </source>
</evidence>
<dbReference type="STRING" id="356882.A0A423WTF7"/>
<feature type="compositionally biased region" description="Basic and acidic residues" evidence="10">
    <location>
        <begin position="567"/>
        <end position="576"/>
    </location>
</feature>
<proteinExistence type="inferred from homology"/>
<keyword evidence="5" id="KW-0805">Transcription regulation</keyword>
<keyword evidence="7" id="KW-0539">Nucleus</keyword>
<accession>A0A423WTF7</accession>
<dbReference type="SMART" id="SM00028">
    <property type="entry name" value="TPR"/>
    <property type="match status" value="10"/>
</dbReference>
<evidence type="ECO:0000256" key="2">
    <source>
        <dbReference type="ARBA" id="ARBA00022491"/>
    </source>
</evidence>
<feature type="region of interest" description="Disordered" evidence="10">
    <location>
        <begin position="1"/>
        <end position="32"/>
    </location>
</feature>
<feature type="compositionally biased region" description="Pro residues" evidence="10">
    <location>
        <begin position="469"/>
        <end position="480"/>
    </location>
</feature>
<dbReference type="PROSITE" id="PS50293">
    <property type="entry name" value="TPR_REGION"/>
    <property type="match status" value="2"/>
</dbReference>
<keyword evidence="4 9" id="KW-0802">TPR repeat</keyword>
<keyword evidence="2" id="KW-0678">Repressor</keyword>
<dbReference type="SUPFAM" id="SSF81901">
    <property type="entry name" value="HCP-like"/>
    <property type="match status" value="1"/>
</dbReference>
<evidence type="ECO:0000313" key="12">
    <source>
        <dbReference type="Proteomes" id="UP000283895"/>
    </source>
</evidence>
<dbReference type="PROSITE" id="PS50005">
    <property type="entry name" value="TPR"/>
    <property type="match status" value="8"/>
</dbReference>
<dbReference type="InterPro" id="IPR019734">
    <property type="entry name" value="TPR_rpt"/>
</dbReference>
<dbReference type="Pfam" id="PF13181">
    <property type="entry name" value="TPR_8"/>
    <property type="match status" value="3"/>
</dbReference>
<evidence type="ECO:0000256" key="1">
    <source>
        <dbReference type="ARBA" id="ARBA00004123"/>
    </source>
</evidence>
<name>A0A423WTF7_9PEZI</name>
<feature type="compositionally biased region" description="Pro residues" evidence="10">
    <location>
        <begin position="18"/>
        <end position="27"/>
    </location>
</feature>
<dbReference type="Proteomes" id="UP000283895">
    <property type="component" value="Unassembled WGS sequence"/>
</dbReference>
<dbReference type="PANTHER" id="PTHR14017:SF1">
    <property type="entry name" value="LD02225P"/>
    <property type="match status" value="1"/>
</dbReference>
<feature type="repeat" description="TPR" evidence="9">
    <location>
        <begin position="219"/>
        <end position="252"/>
    </location>
</feature>
<feature type="region of interest" description="Disordered" evidence="10">
    <location>
        <begin position="426"/>
        <end position="715"/>
    </location>
</feature>
<dbReference type="Gene3D" id="1.25.40.10">
    <property type="entry name" value="Tetratricopeptide repeat domain"/>
    <property type="match status" value="3"/>
</dbReference>
<evidence type="ECO:0000256" key="8">
    <source>
        <dbReference type="ARBA" id="ARBA00061082"/>
    </source>
</evidence>
<feature type="compositionally biased region" description="Pro residues" evidence="10">
    <location>
        <begin position="534"/>
        <end position="545"/>
    </location>
</feature>
<feature type="repeat" description="TPR" evidence="9">
    <location>
        <begin position="145"/>
        <end position="178"/>
    </location>
</feature>
<dbReference type="GO" id="GO:0017053">
    <property type="term" value="C:transcription repressor complex"/>
    <property type="evidence" value="ECO:0007669"/>
    <property type="project" value="TreeGrafter"/>
</dbReference>
<feature type="repeat" description="TPR" evidence="9">
    <location>
        <begin position="41"/>
        <end position="74"/>
    </location>
</feature>
<dbReference type="Pfam" id="PF14559">
    <property type="entry name" value="TPR_19"/>
    <property type="match status" value="1"/>
</dbReference>
<comment type="subcellular location">
    <subcellularLocation>
        <location evidence="1">Nucleus</location>
    </subcellularLocation>
</comment>
<keyword evidence="12" id="KW-1185">Reference proteome</keyword>
<evidence type="ECO:0000256" key="4">
    <source>
        <dbReference type="ARBA" id="ARBA00022803"/>
    </source>
</evidence>
<feature type="compositionally biased region" description="Polar residues" evidence="10">
    <location>
        <begin position="698"/>
        <end position="707"/>
    </location>
</feature>
<gene>
    <name evidence="11" type="ORF">VMCG_04382</name>
</gene>
<feature type="compositionally biased region" description="Pro residues" evidence="10">
    <location>
        <begin position="487"/>
        <end position="504"/>
    </location>
</feature>
<evidence type="ECO:0000256" key="3">
    <source>
        <dbReference type="ARBA" id="ARBA00022737"/>
    </source>
</evidence>
<evidence type="ECO:0000256" key="6">
    <source>
        <dbReference type="ARBA" id="ARBA00023163"/>
    </source>
</evidence>
<keyword evidence="6" id="KW-0804">Transcription</keyword>
<dbReference type="FunFam" id="1.25.40.10:FF:000403">
    <property type="entry name" value="General transcriptional repressor, putative"/>
    <property type="match status" value="1"/>
</dbReference>
<feature type="compositionally biased region" description="Basic and acidic residues" evidence="10">
    <location>
        <begin position="514"/>
        <end position="523"/>
    </location>
</feature>
<evidence type="ECO:0000256" key="5">
    <source>
        <dbReference type="ARBA" id="ARBA00023015"/>
    </source>
</evidence>
<dbReference type="OrthoDB" id="418911at2759"/>
<feature type="repeat" description="TPR" evidence="9">
    <location>
        <begin position="109"/>
        <end position="142"/>
    </location>
</feature>
<dbReference type="AlphaFoldDB" id="A0A423WTF7"/>
<dbReference type="GO" id="GO:0000122">
    <property type="term" value="P:negative regulation of transcription by RNA polymerase II"/>
    <property type="evidence" value="ECO:0007669"/>
    <property type="project" value="TreeGrafter"/>
</dbReference>
<feature type="compositionally biased region" description="Basic and acidic residues" evidence="10">
    <location>
        <begin position="606"/>
        <end position="626"/>
    </location>
</feature>
<dbReference type="PANTHER" id="PTHR14017">
    <property type="entry name" value="LYSINE-SPECIFIC DEMETHYLASE"/>
    <property type="match status" value="1"/>
</dbReference>
<feature type="repeat" description="TPR" evidence="9">
    <location>
        <begin position="325"/>
        <end position="358"/>
    </location>
</feature>
<reference evidence="11 12" key="1">
    <citation type="submission" date="2015-09" db="EMBL/GenBank/DDBJ databases">
        <title>Host preference determinants of Valsa canker pathogens revealed by comparative genomics.</title>
        <authorList>
            <person name="Yin Z."/>
            <person name="Huang L."/>
        </authorList>
    </citation>
    <scope>NUCLEOTIDE SEQUENCE [LARGE SCALE GENOMIC DNA]</scope>
    <source>
        <strain evidence="11 12">03-1</strain>
    </source>
</reference>
<dbReference type="SUPFAM" id="SSF48452">
    <property type="entry name" value="TPR-like"/>
    <property type="match status" value="1"/>
</dbReference>
<feature type="repeat" description="TPR" evidence="9">
    <location>
        <begin position="182"/>
        <end position="215"/>
    </location>
</feature>
<protein>
    <submittedName>
        <fullName evidence="11">Uncharacterized protein</fullName>
    </submittedName>
</protein>
<feature type="compositionally biased region" description="Pro residues" evidence="10">
    <location>
        <begin position="448"/>
        <end position="458"/>
    </location>
</feature>
<evidence type="ECO:0000256" key="9">
    <source>
        <dbReference type="PROSITE-ProRule" id="PRU00339"/>
    </source>
</evidence>
<dbReference type="Pfam" id="PF12895">
    <property type="entry name" value="ANAPC3"/>
    <property type="match status" value="1"/>
</dbReference>
<dbReference type="InterPro" id="IPR051630">
    <property type="entry name" value="Corepressor-Demethylase"/>
</dbReference>
<dbReference type="GO" id="GO:0031490">
    <property type="term" value="F:chromatin DNA binding"/>
    <property type="evidence" value="ECO:0007669"/>
    <property type="project" value="TreeGrafter"/>
</dbReference>
<dbReference type="Pfam" id="PF00515">
    <property type="entry name" value="TPR_1"/>
    <property type="match status" value="1"/>
</dbReference>
<sequence length="715" mass="79450">MAAHHQSPPMPMHHGVGAPPPPPPPGPGQWAPSRQILAMNEAVWVQIGSLSELLGNVEDALFAYEQAIRANPNSIQAMNSISAILRTREDFPKAIEYLNQILKIDQTNGEAWGSLGHCYLMMDDLQQAYAAYQNALINLRNPKEPKLWYGIGILYDRYGSLDHAEEAFSQVMQMEPGFEKANEIYFRLGIIYKQQQKYNQSLECFKYIVNSPPPPLTEEDIWFQIGHVHEQQKDFDSAKNAYQRVLDRDPNHAKVLQQLGWLHHQQSNSFASQEKAIEFLEKSVAADNSDAQSWYLLGRCYMSQQKYPKAYEAYQQAVYRDGRNPTFWCSIGVLYYQINQYRDALDAYSRAIRLNPFISEVWYDLGTLYESCNNQINDALDAYQRAAELDPSNPHIKARLQLLRNGQTNGAGAAPMPTDVHPQAYQQQGAIGPPGPQWTNSGPGPQQTQPPPGPPPGPSGNWARLSEVNPPPQPPNPAPTPTSASAGPPPTNGVNGPPPGPNPLMPYRTNSPRGDVRSMHDNRMPSPKSAYPQHQPPYPPHPEPGPSSLESGAPPPQSAAVAAAEAALHRNEHDNRPSSVGPKRIREWEEESVSKKPRPSTPTRTDSYRRESSEHRRVEEPRRPMEAYHPSEAAHHPPTHGMPGQLPPMQGPPPPPQVHEPERAARKMEIDEEYDDSGDDDKKHVHIASGPGSVSGDMKNTSPTVMMSNGGPKAD</sequence>
<dbReference type="GO" id="GO:0000978">
    <property type="term" value="F:RNA polymerase II cis-regulatory region sequence-specific DNA binding"/>
    <property type="evidence" value="ECO:0007669"/>
    <property type="project" value="TreeGrafter"/>
</dbReference>
<dbReference type="InterPro" id="IPR011990">
    <property type="entry name" value="TPR-like_helical_dom_sf"/>
</dbReference>
<dbReference type="EMBL" id="LKEA01000010">
    <property type="protein sequence ID" value="ROW06589.1"/>
    <property type="molecule type" value="Genomic_DNA"/>
</dbReference>